<dbReference type="Pfam" id="PF01381">
    <property type="entry name" value="HTH_3"/>
    <property type="match status" value="1"/>
</dbReference>
<dbReference type="InterPro" id="IPR010982">
    <property type="entry name" value="Lambda_DNA-bd_dom_sf"/>
</dbReference>
<evidence type="ECO:0000256" key="2">
    <source>
        <dbReference type="ARBA" id="ARBA00023125"/>
    </source>
</evidence>
<dbReference type="NCBIfam" id="NF041265">
    <property type="entry name" value="NadS"/>
    <property type="match status" value="1"/>
</dbReference>
<feature type="domain" description="HTH cro/C1-type" evidence="4">
    <location>
        <begin position="35"/>
        <end position="78"/>
    </location>
</feature>
<keyword evidence="2" id="KW-0238">DNA-binding</keyword>
<protein>
    <submittedName>
        <fullName evidence="5">Transcriptional regulator</fullName>
    </submittedName>
</protein>
<dbReference type="SUPFAM" id="SSF47413">
    <property type="entry name" value="lambda repressor-like DNA-binding domains"/>
    <property type="match status" value="1"/>
</dbReference>
<dbReference type="GO" id="GO:0003677">
    <property type="term" value="F:DNA binding"/>
    <property type="evidence" value="ECO:0007669"/>
    <property type="project" value="UniProtKB-KW"/>
</dbReference>
<dbReference type="Gene3D" id="1.10.260.40">
    <property type="entry name" value="lambda repressor-like DNA-binding domains"/>
    <property type="match status" value="1"/>
</dbReference>
<keyword evidence="1" id="KW-0805">Transcription regulation</keyword>
<gene>
    <name evidence="5" type="ORF">GCM10010995_01700</name>
</gene>
<organism evidence="5 6">
    <name type="scientific">Cysteiniphilum litorale</name>
    <dbReference type="NCBI Taxonomy" id="2056700"/>
    <lineage>
        <taxon>Bacteria</taxon>
        <taxon>Pseudomonadati</taxon>
        <taxon>Pseudomonadota</taxon>
        <taxon>Gammaproteobacteria</taxon>
        <taxon>Thiotrichales</taxon>
        <taxon>Fastidiosibacteraceae</taxon>
        <taxon>Cysteiniphilum</taxon>
    </lineage>
</organism>
<evidence type="ECO:0000256" key="3">
    <source>
        <dbReference type="ARBA" id="ARBA00023163"/>
    </source>
</evidence>
<proteinExistence type="predicted"/>
<dbReference type="CDD" id="cd00093">
    <property type="entry name" value="HTH_XRE"/>
    <property type="match status" value="1"/>
</dbReference>
<dbReference type="OrthoDB" id="9799384at2"/>
<evidence type="ECO:0000259" key="4">
    <source>
        <dbReference type="PROSITE" id="PS50943"/>
    </source>
</evidence>
<evidence type="ECO:0000313" key="5">
    <source>
        <dbReference type="EMBL" id="GGF88124.1"/>
    </source>
</evidence>
<keyword evidence="6" id="KW-1185">Reference proteome</keyword>
<dbReference type="InterPro" id="IPR047761">
    <property type="entry name" value="NadS-like"/>
</dbReference>
<keyword evidence="3" id="KW-0804">Transcription</keyword>
<accession>A0A8J2Z227</accession>
<dbReference type="Proteomes" id="UP000636949">
    <property type="component" value="Unassembled WGS sequence"/>
</dbReference>
<sequence>MSAFQEIKQGLQEAIYHQKGLVENAKQHSFDDIDVKNIRESLHMSQHDFAAKFCLNLKSIQNWEQKRKKPSGATLVLLKVIANNPKAVLNALHFDN</sequence>
<dbReference type="RefSeq" id="WP_117001225.1">
    <property type="nucleotide sequence ID" value="NZ_BMJS01000001.1"/>
</dbReference>
<dbReference type="PANTHER" id="PTHR36511">
    <property type="entry name" value="MERR FAMILY BACTERIAL REGULATORY PROTEIN"/>
    <property type="match status" value="1"/>
</dbReference>
<dbReference type="InterPro" id="IPR052359">
    <property type="entry name" value="HTH-type_reg/antitoxin"/>
</dbReference>
<evidence type="ECO:0000256" key="1">
    <source>
        <dbReference type="ARBA" id="ARBA00023015"/>
    </source>
</evidence>
<evidence type="ECO:0000313" key="6">
    <source>
        <dbReference type="Proteomes" id="UP000636949"/>
    </source>
</evidence>
<dbReference type="AlphaFoldDB" id="A0A8J2Z227"/>
<dbReference type="InterPro" id="IPR001387">
    <property type="entry name" value="Cro/C1-type_HTH"/>
</dbReference>
<comment type="caution">
    <text evidence="5">The sequence shown here is derived from an EMBL/GenBank/DDBJ whole genome shotgun (WGS) entry which is preliminary data.</text>
</comment>
<dbReference type="PROSITE" id="PS50943">
    <property type="entry name" value="HTH_CROC1"/>
    <property type="match status" value="1"/>
</dbReference>
<name>A0A8J2Z227_9GAMM</name>
<dbReference type="PANTHER" id="PTHR36511:SF3">
    <property type="entry name" value="ANTITOXIN HIGA-2"/>
    <property type="match status" value="1"/>
</dbReference>
<reference evidence="5" key="1">
    <citation type="journal article" date="2014" name="Int. J. Syst. Evol. Microbiol.">
        <title>Complete genome sequence of Corynebacterium casei LMG S-19264T (=DSM 44701T), isolated from a smear-ripened cheese.</title>
        <authorList>
            <consortium name="US DOE Joint Genome Institute (JGI-PGF)"/>
            <person name="Walter F."/>
            <person name="Albersmeier A."/>
            <person name="Kalinowski J."/>
            <person name="Ruckert C."/>
        </authorList>
    </citation>
    <scope>NUCLEOTIDE SEQUENCE</scope>
    <source>
        <strain evidence="5">CGMCC 1.15758</strain>
    </source>
</reference>
<reference evidence="5" key="2">
    <citation type="submission" date="2020-09" db="EMBL/GenBank/DDBJ databases">
        <authorList>
            <person name="Sun Q."/>
            <person name="Zhou Y."/>
        </authorList>
    </citation>
    <scope>NUCLEOTIDE SEQUENCE</scope>
    <source>
        <strain evidence="5">CGMCC 1.15758</strain>
    </source>
</reference>
<dbReference type="EMBL" id="BMJS01000001">
    <property type="protein sequence ID" value="GGF88124.1"/>
    <property type="molecule type" value="Genomic_DNA"/>
</dbReference>